<gene>
    <name evidence="4" type="ORF">PHAECO_LOCUS7032</name>
</gene>
<organism evidence="4 5">
    <name type="scientific">Phaedon cochleariae</name>
    <name type="common">Mustard beetle</name>
    <dbReference type="NCBI Taxonomy" id="80249"/>
    <lineage>
        <taxon>Eukaryota</taxon>
        <taxon>Metazoa</taxon>
        <taxon>Ecdysozoa</taxon>
        <taxon>Arthropoda</taxon>
        <taxon>Hexapoda</taxon>
        <taxon>Insecta</taxon>
        <taxon>Pterygota</taxon>
        <taxon>Neoptera</taxon>
        <taxon>Endopterygota</taxon>
        <taxon>Coleoptera</taxon>
        <taxon>Polyphaga</taxon>
        <taxon>Cucujiformia</taxon>
        <taxon>Chrysomeloidea</taxon>
        <taxon>Chrysomelidae</taxon>
        <taxon>Chrysomelinae</taxon>
        <taxon>Chrysomelini</taxon>
        <taxon>Phaedon</taxon>
    </lineage>
</organism>
<dbReference type="Pfam" id="PF15305">
    <property type="entry name" value="IFT43"/>
    <property type="match status" value="1"/>
</dbReference>
<evidence type="ECO:0000313" key="4">
    <source>
        <dbReference type="EMBL" id="CAG9820143.1"/>
    </source>
</evidence>
<dbReference type="PANTHER" id="PTHR33724">
    <property type="entry name" value="INTRAFLAGELLAR TRANSPORT PROTEIN 43 HOMOLOG"/>
    <property type="match status" value="1"/>
</dbReference>
<evidence type="ECO:0000256" key="1">
    <source>
        <dbReference type="ARBA" id="ARBA00007563"/>
    </source>
</evidence>
<dbReference type="GO" id="GO:0005929">
    <property type="term" value="C:cilium"/>
    <property type="evidence" value="ECO:0007669"/>
    <property type="project" value="TreeGrafter"/>
</dbReference>
<proteinExistence type="inferred from homology"/>
<evidence type="ECO:0000256" key="3">
    <source>
        <dbReference type="SAM" id="MobiDB-lite"/>
    </source>
</evidence>
<dbReference type="GO" id="GO:0035721">
    <property type="term" value="P:intraciliary retrograde transport"/>
    <property type="evidence" value="ECO:0007669"/>
    <property type="project" value="TreeGrafter"/>
</dbReference>
<evidence type="ECO:0000313" key="5">
    <source>
        <dbReference type="Proteomes" id="UP001153737"/>
    </source>
</evidence>
<reference evidence="4" key="1">
    <citation type="submission" date="2022-01" db="EMBL/GenBank/DDBJ databases">
        <authorList>
            <person name="King R."/>
        </authorList>
    </citation>
    <scope>NUCLEOTIDE SEQUENCE</scope>
</reference>
<feature type="compositionally biased region" description="Basic residues" evidence="3">
    <location>
        <begin position="16"/>
        <end position="25"/>
    </location>
</feature>
<accession>A0A9N9SK25</accession>
<dbReference type="EMBL" id="OU896709">
    <property type="protein sequence ID" value="CAG9820143.1"/>
    <property type="molecule type" value="Genomic_DNA"/>
</dbReference>
<protein>
    <submittedName>
        <fullName evidence="4">Uncharacterized protein</fullName>
    </submittedName>
</protein>
<dbReference type="InterPro" id="IPR029302">
    <property type="entry name" value="IFT43"/>
</dbReference>
<name>A0A9N9SK25_PHACE</name>
<keyword evidence="5" id="KW-1185">Reference proteome</keyword>
<dbReference type="OrthoDB" id="206950at2759"/>
<reference evidence="4" key="2">
    <citation type="submission" date="2022-10" db="EMBL/GenBank/DDBJ databases">
        <authorList>
            <consortium name="ENA_rothamsted_submissions"/>
            <consortium name="culmorum"/>
            <person name="King R."/>
        </authorList>
    </citation>
    <scope>NUCLEOTIDE SEQUENCE</scope>
</reference>
<keyword evidence="2" id="KW-0970">Cilium biogenesis/degradation</keyword>
<dbReference type="PANTHER" id="PTHR33724:SF1">
    <property type="entry name" value="INTRAFLAGELLAR TRANSPORT PROTEIN 43 HOMOLOG"/>
    <property type="match status" value="1"/>
</dbReference>
<comment type="similarity">
    <text evidence="1">Belongs to the IFT43 family.</text>
</comment>
<feature type="region of interest" description="Disordered" evidence="3">
    <location>
        <begin position="16"/>
        <end position="74"/>
    </location>
</feature>
<dbReference type="Proteomes" id="UP001153737">
    <property type="component" value="Chromosome 3"/>
</dbReference>
<evidence type="ECO:0000256" key="2">
    <source>
        <dbReference type="ARBA" id="ARBA00022794"/>
    </source>
</evidence>
<dbReference type="AlphaFoldDB" id="A0A9N9SK25"/>
<dbReference type="GO" id="GO:0030991">
    <property type="term" value="C:intraciliary transport particle A"/>
    <property type="evidence" value="ECO:0007669"/>
    <property type="project" value="InterPro"/>
</dbReference>
<sequence>MNFWDEDIDLLVGKKATAKQGRRSNKSTAELEGNGDVPRTAEENPFESMKTRKTSVWSDDPPKSSRSGTGANIIELERFQNEKIKESDDDIPVIPDIDDIQDDPLNLPDVKPMVSVDKSTYKELDNQFDTFQSEQASFGNLGDVDLSFLTNKLYPEKEVQPCSEVWTMESLFNDLSRSNL</sequence>